<dbReference type="InterPro" id="IPR003661">
    <property type="entry name" value="HisK_dim/P_dom"/>
</dbReference>
<proteinExistence type="predicted"/>
<dbReference type="Gene3D" id="3.30.565.10">
    <property type="entry name" value="Histidine kinase-like ATPase, C-terminal domain"/>
    <property type="match status" value="1"/>
</dbReference>
<dbReference type="EMBL" id="CP041186">
    <property type="protein sequence ID" value="QDG52210.1"/>
    <property type="molecule type" value="Genomic_DNA"/>
</dbReference>
<sequence>MVSLRSSYRSLVDFLLAPKLATPFKIDQYRAELAVNTLLCVFAWSLAASAAVGWWVGAWPLAGLVAAGAALCVVAALVLRLTDKLLWVGAGFGVALAGLWTATAWMSGGLGSFAAGWILAVVFVGLVFGGRKLGGAFAALVAVLCGALYAGAPPLDAGALDAAQVAKLDLVGVGGLGVGLVALGILRERFIDWLVISVRQIAAEANTFVQTAPVGLVAFDMDGQIFRSNDASGDIFGHDGYEALIEANVHELLDDLELGAFKRQTEEVSGERRGRDERSDNEGPTTVQTTGRRADGTTFLAEIAGSRLPDDSGVLLAVRDITEREAYQQKLRTARDEALEASRAKSAFLANMSHELRTPLNAVIGYSEMLIEEAEFAHDDGAEPPRLIDFLPDLDRIRTAGKHQLALIDDILDLSKIEAGKMDFHYQQIDVPRLLDDLVATVRPLATQNANELELHIDARVDAMRSDLTKIRQVLLNLLSNACKFTDGGTISLTARPDGDDMLVFTVSDNGIGMSDEQLARVFEAFTQADESTTRRFGGTGLGLTIAEHFCRELGGDISVDSKLGEGTDFHVRLPVEHGP</sequence>
<feature type="region of interest" description="Disordered" evidence="6">
    <location>
        <begin position="264"/>
        <end position="295"/>
    </location>
</feature>
<keyword evidence="3" id="KW-0597">Phosphoprotein</keyword>
<evidence type="ECO:0000256" key="2">
    <source>
        <dbReference type="ARBA" id="ARBA00012438"/>
    </source>
</evidence>
<dbReference type="InterPro" id="IPR036890">
    <property type="entry name" value="HATPase_C_sf"/>
</dbReference>
<reference evidence="9 10" key="1">
    <citation type="submission" date="2019-06" db="EMBL/GenBank/DDBJ databases">
        <title>Persicimonas caeni gen. nov., sp. nov., a predatory bacterium isolated from solar saltern.</title>
        <authorList>
            <person name="Wang S."/>
        </authorList>
    </citation>
    <scope>NUCLEOTIDE SEQUENCE [LARGE SCALE GENOMIC DNA]</scope>
    <source>
        <strain evidence="9 10">YN101</strain>
    </source>
</reference>
<evidence type="ECO:0000256" key="6">
    <source>
        <dbReference type="SAM" id="MobiDB-lite"/>
    </source>
</evidence>
<evidence type="ECO:0000256" key="4">
    <source>
        <dbReference type="ARBA" id="ARBA00022679"/>
    </source>
</evidence>
<feature type="domain" description="Histidine kinase" evidence="8">
    <location>
        <begin position="351"/>
        <end position="578"/>
    </location>
</feature>
<keyword evidence="7" id="KW-0812">Transmembrane</keyword>
<dbReference type="InterPro" id="IPR036097">
    <property type="entry name" value="HisK_dim/P_sf"/>
</dbReference>
<keyword evidence="7" id="KW-1133">Transmembrane helix</keyword>
<dbReference type="RefSeq" id="WP_141198682.1">
    <property type="nucleotide sequence ID" value="NZ_CP041186.1"/>
</dbReference>
<comment type="catalytic activity">
    <reaction evidence="1">
        <text>ATP + protein L-histidine = ADP + protein N-phospho-L-histidine.</text>
        <dbReference type="EC" id="2.7.13.3"/>
    </reaction>
</comment>
<feature type="compositionally biased region" description="Polar residues" evidence="6">
    <location>
        <begin position="282"/>
        <end position="291"/>
    </location>
</feature>
<dbReference type="Gene3D" id="1.10.287.130">
    <property type="match status" value="1"/>
</dbReference>
<dbReference type="InterPro" id="IPR003594">
    <property type="entry name" value="HATPase_dom"/>
</dbReference>
<feature type="transmembrane region" description="Helical" evidence="7">
    <location>
        <begin position="61"/>
        <end position="78"/>
    </location>
</feature>
<dbReference type="Pfam" id="PF00512">
    <property type="entry name" value="HisKA"/>
    <property type="match status" value="1"/>
</dbReference>
<evidence type="ECO:0000313" key="9">
    <source>
        <dbReference type="EMBL" id="QDG52210.1"/>
    </source>
</evidence>
<dbReference type="SUPFAM" id="SSF55785">
    <property type="entry name" value="PYP-like sensor domain (PAS domain)"/>
    <property type="match status" value="1"/>
</dbReference>
<dbReference type="NCBIfam" id="TIGR00229">
    <property type="entry name" value="sensory_box"/>
    <property type="match status" value="1"/>
</dbReference>
<dbReference type="EC" id="2.7.13.3" evidence="2"/>
<dbReference type="PANTHER" id="PTHR43047">
    <property type="entry name" value="TWO-COMPONENT HISTIDINE PROTEIN KINASE"/>
    <property type="match status" value="1"/>
</dbReference>
<dbReference type="Proteomes" id="UP000315995">
    <property type="component" value="Chromosome"/>
</dbReference>
<dbReference type="SMART" id="SM00091">
    <property type="entry name" value="PAS"/>
    <property type="match status" value="1"/>
</dbReference>
<evidence type="ECO:0000313" key="10">
    <source>
        <dbReference type="Proteomes" id="UP000315995"/>
    </source>
</evidence>
<keyword evidence="4" id="KW-0808">Transferase</keyword>
<dbReference type="Gene3D" id="3.30.450.20">
    <property type="entry name" value="PAS domain"/>
    <property type="match status" value="1"/>
</dbReference>
<name>A0A4Y6PVE6_PERCE</name>
<dbReference type="CDD" id="cd00082">
    <property type="entry name" value="HisKA"/>
    <property type="match status" value="1"/>
</dbReference>
<dbReference type="SUPFAM" id="SSF55874">
    <property type="entry name" value="ATPase domain of HSP90 chaperone/DNA topoisomerase II/histidine kinase"/>
    <property type="match status" value="1"/>
</dbReference>
<dbReference type="InterPro" id="IPR035965">
    <property type="entry name" value="PAS-like_dom_sf"/>
</dbReference>
<dbReference type="SMART" id="SM00387">
    <property type="entry name" value="HATPase_c"/>
    <property type="match status" value="1"/>
</dbReference>
<dbReference type="SMART" id="SM00388">
    <property type="entry name" value="HisKA"/>
    <property type="match status" value="1"/>
</dbReference>
<dbReference type="InterPro" id="IPR004358">
    <property type="entry name" value="Sig_transdc_His_kin-like_C"/>
</dbReference>
<feature type="transmembrane region" description="Helical" evidence="7">
    <location>
        <begin position="135"/>
        <end position="152"/>
    </location>
</feature>
<dbReference type="GO" id="GO:0009927">
    <property type="term" value="F:histidine phosphotransfer kinase activity"/>
    <property type="evidence" value="ECO:0007669"/>
    <property type="project" value="TreeGrafter"/>
</dbReference>
<accession>A0A4Y6PVE6</accession>
<dbReference type="InterPro" id="IPR005467">
    <property type="entry name" value="His_kinase_dom"/>
</dbReference>
<keyword evidence="7" id="KW-0472">Membrane</keyword>
<dbReference type="Pfam" id="PF02518">
    <property type="entry name" value="HATPase_c"/>
    <property type="match status" value="1"/>
</dbReference>
<organism evidence="9 10">
    <name type="scientific">Persicimonas caeni</name>
    <dbReference type="NCBI Taxonomy" id="2292766"/>
    <lineage>
        <taxon>Bacteria</taxon>
        <taxon>Deltaproteobacteria</taxon>
        <taxon>Bradymonadales</taxon>
        <taxon>Bradymonadaceae</taxon>
        <taxon>Persicimonas</taxon>
    </lineage>
</organism>
<dbReference type="OrthoDB" id="7318144at2"/>
<evidence type="ECO:0000256" key="5">
    <source>
        <dbReference type="ARBA" id="ARBA00022777"/>
    </source>
</evidence>
<protein>
    <recommendedName>
        <fullName evidence="2">histidine kinase</fullName>
        <ecNumber evidence="2">2.7.13.3</ecNumber>
    </recommendedName>
</protein>
<accession>A0A5B8Y641</accession>
<keyword evidence="10" id="KW-1185">Reference proteome</keyword>
<dbReference type="CDD" id="cd00130">
    <property type="entry name" value="PAS"/>
    <property type="match status" value="1"/>
</dbReference>
<feature type="transmembrane region" description="Helical" evidence="7">
    <location>
        <begin position="85"/>
        <end position="103"/>
    </location>
</feature>
<dbReference type="SUPFAM" id="SSF47384">
    <property type="entry name" value="Homodimeric domain of signal transducing histidine kinase"/>
    <property type="match status" value="1"/>
</dbReference>
<dbReference type="PROSITE" id="PS50109">
    <property type="entry name" value="HIS_KIN"/>
    <property type="match status" value="1"/>
</dbReference>
<feature type="transmembrane region" description="Helical" evidence="7">
    <location>
        <begin position="109"/>
        <end position="128"/>
    </location>
</feature>
<dbReference type="AlphaFoldDB" id="A0A4Y6PVE6"/>
<dbReference type="GO" id="GO:0000155">
    <property type="term" value="F:phosphorelay sensor kinase activity"/>
    <property type="evidence" value="ECO:0007669"/>
    <property type="project" value="InterPro"/>
</dbReference>
<feature type="transmembrane region" description="Helical" evidence="7">
    <location>
        <begin position="164"/>
        <end position="186"/>
    </location>
</feature>
<dbReference type="PANTHER" id="PTHR43047:SF72">
    <property type="entry name" value="OSMOSENSING HISTIDINE PROTEIN KINASE SLN1"/>
    <property type="match status" value="1"/>
</dbReference>
<dbReference type="PRINTS" id="PR00344">
    <property type="entry name" value="BCTRLSENSOR"/>
</dbReference>
<evidence type="ECO:0000256" key="7">
    <source>
        <dbReference type="SAM" id="Phobius"/>
    </source>
</evidence>
<dbReference type="GO" id="GO:0005886">
    <property type="term" value="C:plasma membrane"/>
    <property type="evidence" value="ECO:0007669"/>
    <property type="project" value="TreeGrafter"/>
</dbReference>
<evidence type="ECO:0000256" key="1">
    <source>
        <dbReference type="ARBA" id="ARBA00000085"/>
    </source>
</evidence>
<dbReference type="FunFam" id="3.30.565.10:FF:000010">
    <property type="entry name" value="Sensor histidine kinase RcsC"/>
    <property type="match status" value="1"/>
</dbReference>
<evidence type="ECO:0000256" key="3">
    <source>
        <dbReference type="ARBA" id="ARBA00022553"/>
    </source>
</evidence>
<dbReference type="CDD" id="cd16922">
    <property type="entry name" value="HATPase_EvgS-ArcB-TorS-like"/>
    <property type="match status" value="1"/>
</dbReference>
<dbReference type="InterPro" id="IPR000014">
    <property type="entry name" value="PAS"/>
</dbReference>
<feature type="transmembrane region" description="Helical" evidence="7">
    <location>
        <begin position="33"/>
        <end position="55"/>
    </location>
</feature>
<gene>
    <name evidence="9" type="ORF">FIV42_16120</name>
</gene>
<keyword evidence="5" id="KW-0418">Kinase</keyword>
<evidence type="ECO:0000259" key="8">
    <source>
        <dbReference type="PROSITE" id="PS50109"/>
    </source>
</evidence>
<feature type="compositionally biased region" description="Basic and acidic residues" evidence="6">
    <location>
        <begin position="264"/>
        <end position="281"/>
    </location>
</feature>